<keyword evidence="2" id="KW-0812">Transmembrane</keyword>
<reference evidence="5 6" key="1">
    <citation type="submission" date="2018-04" db="EMBL/GenBank/DDBJ databases">
        <authorList>
            <person name="Zhang X."/>
            <person name="Yuan J."/>
            <person name="Li F."/>
            <person name="Xiang J."/>
        </authorList>
    </citation>
    <scope>NUCLEOTIDE SEQUENCE [LARGE SCALE GENOMIC DNA]</scope>
    <source>
        <tissue evidence="5">Muscle</tissue>
    </source>
</reference>
<feature type="transmembrane region" description="Helical" evidence="2">
    <location>
        <begin position="47"/>
        <end position="68"/>
    </location>
</feature>
<dbReference type="InterPro" id="IPR032008">
    <property type="entry name" value="APD1-4_N"/>
</dbReference>
<dbReference type="InterPro" id="IPR032010">
    <property type="entry name" value="APD1-4_M"/>
</dbReference>
<dbReference type="OrthoDB" id="6375539at2759"/>
<evidence type="ECO:0000256" key="1">
    <source>
        <dbReference type="SAM" id="MobiDB-lite"/>
    </source>
</evidence>
<dbReference type="PANTHER" id="PTHR39077:SF1">
    <property type="entry name" value="E3 UBIQUITIN-PROTEIN LIGASE APD1-4 MIDDLE DOMAIN-CONTAINING PROTEIN"/>
    <property type="match status" value="1"/>
</dbReference>
<evidence type="ECO:0000259" key="4">
    <source>
        <dbReference type="Pfam" id="PF16041"/>
    </source>
</evidence>
<protein>
    <recommendedName>
        <fullName evidence="7">E3 ubiquitin-protein ligase APD1-4 middle domain-containing protein</fullName>
    </recommendedName>
</protein>
<feature type="compositionally biased region" description="Acidic residues" evidence="1">
    <location>
        <begin position="189"/>
        <end position="201"/>
    </location>
</feature>
<dbReference type="PANTHER" id="PTHR39077">
    <property type="entry name" value="DUF4793 DOMAIN-CONTAINING PROTEIN"/>
    <property type="match status" value="1"/>
</dbReference>
<proteinExistence type="predicted"/>
<organism evidence="5 6">
    <name type="scientific">Penaeus vannamei</name>
    <name type="common">Whiteleg shrimp</name>
    <name type="synonym">Litopenaeus vannamei</name>
    <dbReference type="NCBI Taxonomy" id="6689"/>
    <lineage>
        <taxon>Eukaryota</taxon>
        <taxon>Metazoa</taxon>
        <taxon>Ecdysozoa</taxon>
        <taxon>Arthropoda</taxon>
        <taxon>Crustacea</taxon>
        <taxon>Multicrustacea</taxon>
        <taxon>Malacostraca</taxon>
        <taxon>Eumalacostraca</taxon>
        <taxon>Eucarida</taxon>
        <taxon>Decapoda</taxon>
        <taxon>Dendrobranchiata</taxon>
        <taxon>Penaeoidea</taxon>
        <taxon>Penaeidae</taxon>
        <taxon>Penaeus</taxon>
    </lineage>
</organism>
<name>A0A423TVX9_PENVA</name>
<feature type="domain" description="E3 ubiquitin-protein ligase APD1-4 middle" evidence="4">
    <location>
        <begin position="418"/>
        <end position="522"/>
    </location>
</feature>
<evidence type="ECO:0008006" key="7">
    <source>
        <dbReference type="Google" id="ProtNLM"/>
    </source>
</evidence>
<feature type="region of interest" description="Disordered" evidence="1">
    <location>
        <begin position="183"/>
        <end position="222"/>
    </location>
</feature>
<keyword evidence="6" id="KW-1185">Reference proteome</keyword>
<evidence type="ECO:0000313" key="5">
    <source>
        <dbReference type="EMBL" id="ROT80628.1"/>
    </source>
</evidence>
<dbReference type="Pfam" id="PF16040">
    <property type="entry name" value="APD1-4_N"/>
    <property type="match status" value="1"/>
</dbReference>
<reference evidence="5 6" key="2">
    <citation type="submission" date="2019-01" db="EMBL/GenBank/DDBJ databases">
        <title>The decoding of complex shrimp genome reveals the adaptation for benthos swimmer, frequently molting mechanism and breeding impact on genome.</title>
        <authorList>
            <person name="Sun Y."/>
            <person name="Gao Y."/>
            <person name="Yu Y."/>
        </authorList>
    </citation>
    <scope>NUCLEOTIDE SEQUENCE [LARGE SCALE GENOMIC DNA]</scope>
    <source>
        <tissue evidence="5">Muscle</tissue>
    </source>
</reference>
<dbReference type="AlphaFoldDB" id="A0A423TVX9"/>
<evidence type="ECO:0000313" key="6">
    <source>
        <dbReference type="Proteomes" id="UP000283509"/>
    </source>
</evidence>
<dbReference type="Proteomes" id="UP000283509">
    <property type="component" value="Unassembled WGS sequence"/>
</dbReference>
<dbReference type="STRING" id="6689.A0A423TVX9"/>
<keyword evidence="2" id="KW-1133">Transmembrane helix</keyword>
<dbReference type="Pfam" id="PF16041">
    <property type="entry name" value="APD1-4_M"/>
    <property type="match status" value="1"/>
</dbReference>
<comment type="caution">
    <text evidence="5">The sequence shown here is derived from an EMBL/GenBank/DDBJ whole genome shotgun (WGS) entry which is preliminary data.</text>
</comment>
<feature type="transmembrane region" description="Helical" evidence="2">
    <location>
        <begin position="505"/>
        <end position="524"/>
    </location>
</feature>
<feature type="domain" description="E3 ubiquitin-protein ligase APD1-4 N-terminal" evidence="3">
    <location>
        <begin position="106"/>
        <end position="174"/>
    </location>
</feature>
<dbReference type="EMBL" id="QCYY01001098">
    <property type="protein sequence ID" value="ROT80628.1"/>
    <property type="molecule type" value="Genomic_DNA"/>
</dbReference>
<sequence length="525" mass="59734">MAESGSTTYIPMEIKKTPSYAFLRENNFTLLRPNKSDSPRMRGPKRVLRLCMFSLLLPALLITIPLYMRMVLYPPSQYPMMPTDQRLLSRHVSSVWCQAQLTRMNGSFTAFLAPETPHILSSPRVHAMVHSITLGDDVKEYWGFHLLKGSKVTVSACSRYDGAQLMLLRGVENLHVIALPTPEKRVPEAAEEEDGQPEIAEEVQRDPANDSEQTNGDEADETLRASVDETHSRGHADASEERRQDLQQLLRQALSMSKDKKEILRILHSVGREREQPLPQRIQQILGVTPTSSPSRQRKFQAQLSSLRQERAIDMEDDDNAHEVFDWDEPSRPTEVTVKKPSEDIEKIVGGQIFLPEGLKFERGKFNQTTANDGSDEENVSSYSSSEEALASCEGVIMSLPLVSYRGCSIRWTEINKFTYDIPVTGTYYFVFSSENEINENKFFFNLTFERMVYDTTKSATVCENKTECLVPFSFWSNERAVVEVPEESTWDHSYVMDTTCEPRVAVYLTFILLVPVVILICAFQ</sequence>
<evidence type="ECO:0000259" key="3">
    <source>
        <dbReference type="Pfam" id="PF16040"/>
    </source>
</evidence>
<evidence type="ECO:0000256" key="2">
    <source>
        <dbReference type="SAM" id="Phobius"/>
    </source>
</evidence>
<accession>A0A423TVX9</accession>
<keyword evidence="2" id="KW-0472">Membrane</keyword>
<gene>
    <name evidence="5" type="ORF">C7M84_000643</name>
</gene>